<organism evidence="1 2">
    <name type="scientific">Nostoc flagelliforme CCNUN1</name>
    <dbReference type="NCBI Taxonomy" id="2038116"/>
    <lineage>
        <taxon>Bacteria</taxon>
        <taxon>Bacillati</taxon>
        <taxon>Cyanobacteriota</taxon>
        <taxon>Cyanophyceae</taxon>
        <taxon>Nostocales</taxon>
        <taxon>Nostocaceae</taxon>
        <taxon>Nostoc</taxon>
    </lineage>
</organism>
<gene>
    <name evidence="1" type="ORF">COO91_05172</name>
</gene>
<proteinExistence type="predicted"/>
<dbReference type="KEGG" id="nfl:COO91_05172"/>
<evidence type="ECO:0000313" key="2">
    <source>
        <dbReference type="Proteomes" id="UP000232003"/>
    </source>
</evidence>
<dbReference type="OrthoDB" id="532730at2"/>
<keyword evidence="2" id="KW-1185">Reference proteome</keyword>
<sequence>MSASVLPIPKLCKGQIVRFIGGEGIIKNYRFESGSWEYLVEMPMGPEPEIGRVGYETMIWLSEVDLCSLVNHFSGKMLNLEQKHLAKAC</sequence>
<dbReference type="Proteomes" id="UP000232003">
    <property type="component" value="Chromosome"/>
</dbReference>
<dbReference type="RefSeq" id="WP_100900263.1">
    <property type="nucleotide sequence ID" value="NZ_CAWNNC010000001.1"/>
</dbReference>
<name>A0A2K8SV08_9NOSO</name>
<accession>A0A2K8SV08</accession>
<evidence type="ECO:0000313" key="1">
    <source>
        <dbReference type="EMBL" id="AUB39180.1"/>
    </source>
</evidence>
<reference evidence="1 2" key="1">
    <citation type="submission" date="2017-11" db="EMBL/GenBank/DDBJ databases">
        <title>Complete genome of a free-living desiccation-tolerant cyanobacterium and its photosynthetic adaptation to extreme terrestrial habitat.</title>
        <authorList>
            <person name="Shang J."/>
        </authorList>
    </citation>
    <scope>NUCLEOTIDE SEQUENCE [LARGE SCALE GENOMIC DNA]</scope>
    <source>
        <strain evidence="1 2">CCNUN1</strain>
    </source>
</reference>
<dbReference type="EMBL" id="CP024785">
    <property type="protein sequence ID" value="AUB39180.1"/>
    <property type="molecule type" value="Genomic_DNA"/>
</dbReference>
<dbReference type="AlphaFoldDB" id="A0A2K8SV08"/>
<protein>
    <submittedName>
        <fullName evidence="1">Uncharacterized protein</fullName>
    </submittedName>
</protein>